<dbReference type="AlphaFoldDB" id="B9CMX5"/>
<evidence type="ECO:0000256" key="1">
    <source>
        <dbReference type="ARBA" id="ARBA00022737"/>
    </source>
</evidence>
<gene>
    <name evidence="2" type="ORF">ATORI0001_0934</name>
</gene>
<accession>B9CMX5</accession>
<proteinExistence type="predicted"/>
<keyword evidence="1" id="KW-0677">Repeat</keyword>
<dbReference type="Pfam" id="PF02493">
    <property type="entry name" value="MORN"/>
    <property type="match status" value="3"/>
</dbReference>
<name>B9CMX5_LANR4</name>
<dbReference type="EMBL" id="ACFE01000003">
    <property type="protein sequence ID" value="EEE17033.1"/>
    <property type="molecule type" value="Genomic_DNA"/>
</dbReference>
<sequence length="133" mass="14015">MIHASSTPLSLRSKVEFLVVGLLALCAAYALIVVSRPSSGVLTLADGAITYEGGILHGRMDGAGTMTFDNGDTYKGQFKDGAFNGSGTFISKDGWTYEGNFVNGEPDGEGTLTTEDSIVYQGVFKQGIYQSAN</sequence>
<dbReference type="Gene3D" id="2.20.110.10">
    <property type="entry name" value="Histone H3 K4-specific methyltransferase SET7/9 N-terminal domain"/>
    <property type="match status" value="2"/>
</dbReference>
<dbReference type="SMART" id="SM00698">
    <property type="entry name" value="MORN"/>
    <property type="match status" value="3"/>
</dbReference>
<dbReference type="eggNOG" id="COG4642">
    <property type="taxonomic scope" value="Bacteria"/>
</dbReference>
<organism evidence="2 3">
    <name type="scientific">Lancefieldella rimae (strain ATCC 49626 / DSM 7090 / CCUG 31168 / NBRC 15546 / VPI D140H-11A)</name>
    <name type="common">Atopobium rimae</name>
    <dbReference type="NCBI Taxonomy" id="553184"/>
    <lineage>
        <taxon>Bacteria</taxon>
        <taxon>Bacillati</taxon>
        <taxon>Actinomycetota</taxon>
        <taxon>Coriobacteriia</taxon>
        <taxon>Coriobacteriales</taxon>
        <taxon>Atopobiaceae</taxon>
        <taxon>Lancefieldella</taxon>
    </lineage>
</organism>
<dbReference type="Proteomes" id="UP000004070">
    <property type="component" value="Unassembled WGS sequence"/>
</dbReference>
<protein>
    <submittedName>
        <fullName evidence="2">MORN repeat protein</fullName>
    </submittedName>
</protein>
<dbReference type="SUPFAM" id="SSF82185">
    <property type="entry name" value="Histone H3 K4-specific methyltransferase SET7/9 N-terminal domain"/>
    <property type="match status" value="1"/>
</dbReference>
<dbReference type="PANTHER" id="PTHR43215">
    <property type="entry name" value="RADIAL SPOKE HEAD 1 HOMOLOG"/>
    <property type="match status" value="1"/>
</dbReference>
<dbReference type="PANTHER" id="PTHR43215:SF14">
    <property type="entry name" value="RADIAL SPOKE HEAD 1 HOMOLOG"/>
    <property type="match status" value="1"/>
</dbReference>
<evidence type="ECO:0000313" key="2">
    <source>
        <dbReference type="EMBL" id="EEE17033.1"/>
    </source>
</evidence>
<dbReference type="InterPro" id="IPR003409">
    <property type="entry name" value="MORN"/>
</dbReference>
<comment type="caution">
    <text evidence="2">The sequence shown here is derived from an EMBL/GenBank/DDBJ whole genome shotgun (WGS) entry which is preliminary data.</text>
</comment>
<dbReference type="STRING" id="1383.IV60_GL001342"/>
<evidence type="ECO:0000313" key="3">
    <source>
        <dbReference type="Proteomes" id="UP000004070"/>
    </source>
</evidence>
<reference evidence="2 3" key="1">
    <citation type="submission" date="2009-01" db="EMBL/GenBank/DDBJ databases">
        <authorList>
            <person name="Madupu R."/>
            <person name="Sebastian Y."/>
            <person name="Durkin A.S."/>
            <person name="Torralba M."/>
            <person name="Methe B."/>
            <person name="Sutton G.G."/>
            <person name="Strausberg R.L."/>
            <person name="Nelson K.E."/>
        </authorList>
    </citation>
    <scope>NUCLEOTIDE SEQUENCE [LARGE SCALE GENOMIC DNA]</scope>
    <source>
        <strain evidence="2 3">ATCC 49626</strain>
    </source>
</reference>